<keyword evidence="4" id="KW-0496">Mitochondrion</keyword>
<dbReference type="KEGG" id="fas:105268172"/>
<evidence type="ECO:0000313" key="7">
    <source>
        <dbReference type="Proteomes" id="UP000694866"/>
    </source>
</evidence>
<dbReference type="PANTHER" id="PTHR16296">
    <property type="entry name" value="UNCHARACTERIZED HYPOTHALAMUS PROTEIN HT007"/>
    <property type="match status" value="1"/>
</dbReference>
<protein>
    <submittedName>
        <fullName evidence="8">Uncharacterized protein isoform X1</fullName>
    </submittedName>
</protein>
<evidence type="ECO:0000256" key="5">
    <source>
        <dbReference type="ARBA" id="ARBA00023136"/>
    </source>
</evidence>
<evidence type="ECO:0000256" key="1">
    <source>
        <dbReference type="ARBA" id="ARBA00004225"/>
    </source>
</evidence>
<dbReference type="PANTHER" id="PTHR16296:SF2">
    <property type="entry name" value="TRANSMEMBRANE PROTEIN 126A"/>
    <property type="match status" value="1"/>
</dbReference>
<dbReference type="GO" id="GO:0031966">
    <property type="term" value="C:mitochondrial membrane"/>
    <property type="evidence" value="ECO:0007669"/>
    <property type="project" value="UniProtKB-SubCell"/>
</dbReference>
<feature type="transmembrane region" description="Helical" evidence="6">
    <location>
        <begin position="41"/>
        <end position="61"/>
    </location>
</feature>
<dbReference type="InterPro" id="IPR009801">
    <property type="entry name" value="TMEM126"/>
</dbReference>
<evidence type="ECO:0000256" key="2">
    <source>
        <dbReference type="ARBA" id="ARBA00022692"/>
    </source>
</evidence>
<keyword evidence="2 6" id="KW-0812">Transmembrane</keyword>
<feature type="transmembrane region" description="Helical" evidence="6">
    <location>
        <begin position="121"/>
        <end position="141"/>
    </location>
</feature>
<feature type="transmembrane region" description="Helical" evidence="6">
    <location>
        <begin position="81"/>
        <end position="101"/>
    </location>
</feature>
<evidence type="ECO:0000256" key="4">
    <source>
        <dbReference type="ARBA" id="ARBA00023128"/>
    </source>
</evidence>
<keyword evidence="5 6" id="KW-0472">Membrane</keyword>
<dbReference type="Pfam" id="PF07114">
    <property type="entry name" value="TMEM126"/>
    <property type="match status" value="1"/>
</dbReference>
<gene>
    <name evidence="8" type="primary">LOC105268172</name>
</gene>
<dbReference type="RefSeq" id="XP_011305796.1">
    <property type="nucleotide sequence ID" value="XM_011307494.1"/>
</dbReference>
<proteinExistence type="predicted"/>
<evidence type="ECO:0000313" key="8">
    <source>
        <dbReference type="RefSeq" id="XP_011305796.1"/>
    </source>
</evidence>
<dbReference type="AlphaFoldDB" id="A0A9R1TAU9"/>
<keyword evidence="3 6" id="KW-1133">Transmembrane helix</keyword>
<name>A0A9R1TAU9_9HYME</name>
<dbReference type="GO" id="GO:0032981">
    <property type="term" value="P:mitochondrial respiratory chain complex I assembly"/>
    <property type="evidence" value="ECO:0007669"/>
    <property type="project" value="TreeGrafter"/>
</dbReference>
<evidence type="ECO:0000256" key="6">
    <source>
        <dbReference type="SAM" id="Phobius"/>
    </source>
</evidence>
<reference evidence="8" key="1">
    <citation type="submission" date="2025-08" db="UniProtKB">
        <authorList>
            <consortium name="RefSeq"/>
        </authorList>
    </citation>
    <scope>IDENTIFICATION</scope>
    <source>
        <strain evidence="8">USDA-PBARC FA_bdor</strain>
        <tissue evidence="8">Whole organism</tissue>
    </source>
</reference>
<dbReference type="GeneID" id="105268172"/>
<sequence length="227" mass="26070">MALRSSAPQELPKDAIVMDENEAILHQWTIVRSWPKMTDVWPFRLGIPLLGLAATIGGLTINEHFRRKLKLHRYGKLSTSFAMGLTPAVIISAAHCIFVTHDIYINKSKCLLCLQQRAMTLQVGFGVCYPIMLSPLANFMYSTRHGTYRLPYWGDYKGTLKLWWRFVKAGKEKFIALILFEAFISAFISYKEKESLLNIQLQMFALEAELLAELKAKKNRNQLEKQN</sequence>
<comment type="subcellular location">
    <subcellularLocation>
        <location evidence="1">Mitochondrion membrane</location>
        <topology evidence="1">Multi-pass membrane protein</topology>
    </subcellularLocation>
</comment>
<dbReference type="OrthoDB" id="6234762at2759"/>
<organism evidence="7 8">
    <name type="scientific">Fopius arisanus</name>
    <dbReference type="NCBI Taxonomy" id="64838"/>
    <lineage>
        <taxon>Eukaryota</taxon>
        <taxon>Metazoa</taxon>
        <taxon>Ecdysozoa</taxon>
        <taxon>Arthropoda</taxon>
        <taxon>Hexapoda</taxon>
        <taxon>Insecta</taxon>
        <taxon>Pterygota</taxon>
        <taxon>Neoptera</taxon>
        <taxon>Endopterygota</taxon>
        <taxon>Hymenoptera</taxon>
        <taxon>Apocrita</taxon>
        <taxon>Ichneumonoidea</taxon>
        <taxon>Braconidae</taxon>
        <taxon>Opiinae</taxon>
        <taxon>Fopius</taxon>
    </lineage>
</organism>
<keyword evidence="7" id="KW-1185">Reference proteome</keyword>
<evidence type="ECO:0000256" key="3">
    <source>
        <dbReference type="ARBA" id="ARBA00022989"/>
    </source>
</evidence>
<dbReference type="Proteomes" id="UP000694866">
    <property type="component" value="Unplaced"/>
</dbReference>
<accession>A0A9R1TAU9</accession>